<protein>
    <recommendedName>
        <fullName evidence="5">Interleukin-1 beta</fullName>
    </recommendedName>
</protein>
<dbReference type="SMART" id="SM00125">
    <property type="entry name" value="IL1"/>
    <property type="match status" value="1"/>
</dbReference>
<reference evidence="13" key="2">
    <citation type="submission" date="2025-09" db="UniProtKB">
        <authorList>
            <consortium name="Ensembl"/>
        </authorList>
    </citation>
    <scope>IDENTIFICATION</scope>
</reference>
<dbReference type="InterPro" id="IPR008996">
    <property type="entry name" value="IL1/FGF"/>
</dbReference>
<dbReference type="CDD" id="cd00100">
    <property type="entry name" value="beta-trefoil_IL1"/>
    <property type="match status" value="1"/>
</dbReference>
<keyword evidence="9" id="KW-0666">Pyrogen</keyword>
<organism evidence="13 14">
    <name type="scientific">Hippocampus comes</name>
    <name type="common">Tiger tail seahorse</name>
    <dbReference type="NCBI Taxonomy" id="109280"/>
    <lineage>
        <taxon>Eukaryota</taxon>
        <taxon>Metazoa</taxon>
        <taxon>Chordata</taxon>
        <taxon>Craniata</taxon>
        <taxon>Vertebrata</taxon>
        <taxon>Euteleostomi</taxon>
        <taxon>Actinopterygii</taxon>
        <taxon>Neopterygii</taxon>
        <taxon>Teleostei</taxon>
        <taxon>Neoteleostei</taxon>
        <taxon>Acanthomorphata</taxon>
        <taxon>Syngnathiaria</taxon>
        <taxon>Syngnathiformes</taxon>
        <taxon>Syngnathoidei</taxon>
        <taxon>Syngnathidae</taxon>
        <taxon>Hippocampus</taxon>
    </lineage>
</organism>
<comment type="similarity">
    <text evidence="4">Belongs to the IL-1 family.</text>
</comment>
<dbReference type="PANTHER" id="PTHR10078:SF30">
    <property type="entry name" value="INTERLEUKIN-1 BETA"/>
    <property type="match status" value="1"/>
</dbReference>
<keyword evidence="6" id="KW-0963">Cytoplasm</keyword>
<evidence type="ECO:0000256" key="4">
    <source>
        <dbReference type="ARBA" id="ARBA00010448"/>
    </source>
</evidence>
<name>A0A3Q2YF55_HIPCM</name>
<dbReference type="SUPFAM" id="SSF50156">
    <property type="entry name" value="PDZ domain-like"/>
    <property type="match status" value="1"/>
</dbReference>
<keyword evidence="14" id="KW-1185">Reference proteome</keyword>
<dbReference type="GeneTree" id="ENSGT01150000288089"/>
<dbReference type="Ensembl" id="ENSHCOT00000028555.1">
    <property type="protein sequence ID" value="ENSHCOP00000016616.1"/>
    <property type="gene ID" value="ENSHCOG00000020387.1"/>
</dbReference>
<proteinExistence type="inferred from homology"/>
<dbReference type="GO" id="GO:0042119">
    <property type="term" value="P:neutrophil activation"/>
    <property type="evidence" value="ECO:0007669"/>
    <property type="project" value="TreeGrafter"/>
</dbReference>
<reference evidence="13" key="1">
    <citation type="submission" date="2025-08" db="UniProtKB">
        <authorList>
            <consortium name="Ensembl"/>
        </authorList>
    </citation>
    <scope>IDENTIFICATION</scope>
</reference>
<keyword evidence="11" id="KW-0458">Lysosome</keyword>
<dbReference type="Proteomes" id="UP000264820">
    <property type="component" value="Unplaced"/>
</dbReference>
<dbReference type="PANTHER" id="PTHR10078">
    <property type="entry name" value="INTERLEUKIN-1 FAMILY MEMBER"/>
    <property type="match status" value="1"/>
</dbReference>
<dbReference type="GO" id="GO:0010628">
    <property type="term" value="P:positive regulation of gene expression"/>
    <property type="evidence" value="ECO:0007669"/>
    <property type="project" value="TreeGrafter"/>
</dbReference>
<dbReference type="GO" id="GO:0019221">
    <property type="term" value="P:cytokine-mediated signaling pathway"/>
    <property type="evidence" value="ECO:0007669"/>
    <property type="project" value="TreeGrafter"/>
</dbReference>
<dbReference type="GO" id="GO:0005615">
    <property type="term" value="C:extracellular space"/>
    <property type="evidence" value="ECO:0007669"/>
    <property type="project" value="UniProtKB-KW"/>
</dbReference>
<dbReference type="AlphaFoldDB" id="A0A3Q2YF55"/>
<dbReference type="STRING" id="109280.ENSHCOP00000016616"/>
<evidence type="ECO:0000256" key="5">
    <source>
        <dbReference type="ARBA" id="ARBA00014702"/>
    </source>
</evidence>
<evidence type="ECO:0000256" key="1">
    <source>
        <dbReference type="ARBA" id="ARBA00004371"/>
    </source>
</evidence>
<dbReference type="GO" id="GO:0048246">
    <property type="term" value="P:macrophage chemotaxis"/>
    <property type="evidence" value="ECO:0007669"/>
    <property type="project" value="TreeGrafter"/>
</dbReference>
<dbReference type="GO" id="GO:0001660">
    <property type="term" value="P:fever generation"/>
    <property type="evidence" value="ECO:0007669"/>
    <property type="project" value="UniProtKB-KW"/>
</dbReference>
<comment type="subcellular location">
    <subcellularLocation>
        <location evidence="2">Cytoplasm</location>
        <location evidence="2">Cytosol</location>
    </subcellularLocation>
    <subcellularLocation>
        <location evidence="1">Lysosome</location>
    </subcellularLocation>
    <subcellularLocation>
        <location evidence="3">Secreted</location>
        <location evidence="3">Extracellular exosome</location>
    </subcellularLocation>
</comment>
<dbReference type="InterPro" id="IPR036034">
    <property type="entry name" value="PDZ_sf"/>
</dbReference>
<evidence type="ECO:0000313" key="14">
    <source>
        <dbReference type="Proteomes" id="UP000264820"/>
    </source>
</evidence>
<dbReference type="GO" id="GO:0051781">
    <property type="term" value="P:positive regulation of cell division"/>
    <property type="evidence" value="ECO:0007669"/>
    <property type="project" value="UniProtKB-KW"/>
</dbReference>
<keyword evidence="10" id="KW-0395">Inflammatory response</keyword>
<evidence type="ECO:0000256" key="8">
    <source>
        <dbReference type="ARBA" id="ARBA00022525"/>
    </source>
</evidence>
<dbReference type="GO" id="GO:1901222">
    <property type="term" value="P:regulation of non-canonical NF-kappaB signal transduction"/>
    <property type="evidence" value="ECO:0007669"/>
    <property type="project" value="TreeGrafter"/>
</dbReference>
<keyword evidence="8" id="KW-0964">Secreted</keyword>
<dbReference type="SUPFAM" id="SSF50353">
    <property type="entry name" value="Cytokine"/>
    <property type="match status" value="1"/>
</dbReference>
<evidence type="ECO:0000256" key="6">
    <source>
        <dbReference type="ARBA" id="ARBA00022490"/>
    </source>
</evidence>
<dbReference type="GO" id="GO:0005764">
    <property type="term" value="C:lysosome"/>
    <property type="evidence" value="ECO:0007669"/>
    <property type="project" value="UniProtKB-SubCell"/>
</dbReference>
<keyword evidence="12" id="KW-0497">Mitogen</keyword>
<dbReference type="Pfam" id="PF00340">
    <property type="entry name" value="IL1"/>
    <property type="match status" value="1"/>
</dbReference>
<dbReference type="GO" id="GO:0005829">
    <property type="term" value="C:cytosol"/>
    <property type="evidence" value="ECO:0007669"/>
    <property type="project" value="UniProtKB-SubCell"/>
</dbReference>
<sequence length="360" mass="40446">SDETSINVLIVHQLHEGKHRYEVKNVVKHRNSSGGKHIIRRGDTLVQINGTDLQDLPPDQLAQAIAKGQPMLTVHKSGRKKEHFKQLCSMENVLHPISKEATVLEFSMEMVREEVLQQNESGLRGDKEEYGDAENNLCPAEDEEKKRESNLLVVTMTETSFSVLRGRGCDSGSDCRGCHGTGCTLNDIVIVAKSSKVTLVSRGGGTFKQMMALNTAVEHVASHKYLRGLCSQKTLYVSPQPEKMTIYCYKSTYLDQNYPVVLNFSDSDCFLKCAKKEERVLLQVEAVDKKMMKSISMNDETKLCFVFYMKSDSTKQRTFESALYRGWYMQIASSASTDSVEMAKSDGHQGPQSFLFIIQT</sequence>
<evidence type="ECO:0000256" key="2">
    <source>
        <dbReference type="ARBA" id="ARBA00004514"/>
    </source>
</evidence>
<evidence type="ECO:0000256" key="10">
    <source>
        <dbReference type="ARBA" id="ARBA00023198"/>
    </source>
</evidence>
<dbReference type="GO" id="GO:0006955">
    <property type="term" value="P:immune response"/>
    <property type="evidence" value="ECO:0007669"/>
    <property type="project" value="InterPro"/>
</dbReference>
<dbReference type="GO" id="GO:0071222">
    <property type="term" value="P:cellular response to lipopolysaccharide"/>
    <property type="evidence" value="ECO:0007669"/>
    <property type="project" value="TreeGrafter"/>
</dbReference>
<accession>A0A3Q2YF55</accession>
<evidence type="ECO:0000256" key="11">
    <source>
        <dbReference type="ARBA" id="ARBA00023228"/>
    </source>
</evidence>
<dbReference type="Gene3D" id="2.80.10.50">
    <property type="match status" value="1"/>
</dbReference>
<evidence type="ECO:0000256" key="9">
    <source>
        <dbReference type="ARBA" id="ARBA00022620"/>
    </source>
</evidence>
<dbReference type="GO" id="GO:0005125">
    <property type="term" value="F:cytokine activity"/>
    <property type="evidence" value="ECO:0007669"/>
    <property type="project" value="UniProtKB-KW"/>
</dbReference>
<evidence type="ECO:0000313" key="13">
    <source>
        <dbReference type="Ensembl" id="ENSHCOP00000016616.1"/>
    </source>
</evidence>
<dbReference type="OMA" id="HEGKHQY"/>
<keyword evidence="7" id="KW-0202">Cytokine</keyword>
<evidence type="ECO:0000256" key="3">
    <source>
        <dbReference type="ARBA" id="ARBA00004550"/>
    </source>
</evidence>
<dbReference type="Gene3D" id="2.30.42.10">
    <property type="match status" value="1"/>
</dbReference>
<evidence type="ECO:0000256" key="7">
    <source>
        <dbReference type="ARBA" id="ARBA00022514"/>
    </source>
</evidence>
<evidence type="ECO:0000256" key="12">
    <source>
        <dbReference type="ARBA" id="ARBA00023246"/>
    </source>
</evidence>
<dbReference type="InterPro" id="IPR000975">
    <property type="entry name" value="IL-1_fam"/>
</dbReference>